<dbReference type="GeneID" id="117566078"/>
<name>A0A6P8WQ19_DROAB</name>
<evidence type="ECO:0000256" key="5">
    <source>
        <dbReference type="ARBA" id="ARBA00022842"/>
    </source>
</evidence>
<evidence type="ECO:0000256" key="7">
    <source>
        <dbReference type="PIRSR" id="PIRSR031051-3"/>
    </source>
</evidence>
<gene>
    <name evidence="9" type="primary">LOC117566078</name>
</gene>
<protein>
    <submittedName>
        <fullName evidence="9">Uncharacterized protein LOC117566078</fullName>
    </submittedName>
</protein>
<evidence type="ECO:0000313" key="9">
    <source>
        <dbReference type="RefSeq" id="XP_034101453.2"/>
    </source>
</evidence>
<dbReference type="PANTHER" id="PTHR20889:SF12">
    <property type="entry name" value="LP01149P"/>
    <property type="match status" value="1"/>
</dbReference>
<keyword evidence="5 7" id="KW-0460">Magnesium</keyword>
<dbReference type="Gene3D" id="3.40.50.1000">
    <property type="entry name" value="HAD superfamily/HAD-like"/>
    <property type="match status" value="1"/>
</dbReference>
<evidence type="ECO:0000256" key="6">
    <source>
        <dbReference type="PIRSR" id="PIRSR031051-1"/>
    </source>
</evidence>
<dbReference type="GO" id="GO:0046872">
    <property type="term" value="F:metal ion binding"/>
    <property type="evidence" value="ECO:0007669"/>
    <property type="project" value="UniProtKB-KW"/>
</dbReference>
<dbReference type="RefSeq" id="XP_034101453.2">
    <property type="nucleotide sequence ID" value="XM_034245562.2"/>
</dbReference>
<keyword evidence="8" id="KW-1185">Reference proteome</keyword>
<proteinExistence type="inferred from homology"/>
<sequence length="285" mass="32556">MMIMKIAGHVLRRRHRTWGSIRLVHQRLLASFDFDHTILNGDCYETIESFLDPRYNRDELHSLKAQFGWMTYIECLLGILQEQGVRVEEITESVRKLRTMPGMECLLRRLEKRPETDLCIISDANSYFIRQCLEANDLSDIFPPSRIFTNTANVLENGKLQLAPYEEQSHCDRCPANLCKGGIMSALMQCDQPQQSYDRIVYCGDGCNDLCPMLQLRPQDFACIRHGEELHDRLSVHGGEIQAHVLIWRDGDDLQQQLEKAGCFESTFTSTSSSSLSTSSSSSLL</sequence>
<keyword evidence="4" id="KW-0378">Hydrolase</keyword>
<feature type="binding site" evidence="7">
    <location>
        <position position="205"/>
    </location>
    <ligand>
        <name>Mg(2+)</name>
        <dbReference type="ChEBI" id="CHEBI:18420"/>
    </ligand>
</feature>
<dbReference type="PIRSF" id="PIRSF031051">
    <property type="entry name" value="PyrdxlP_Pase_PHOSPHO2"/>
    <property type="match status" value="1"/>
</dbReference>
<dbReference type="InterPro" id="IPR006384">
    <property type="entry name" value="HAD_hydro_PyrdxlP_Pase-like"/>
</dbReference>
<comment type="cofactor">
    <cofactor evidence="1 7">
        <name>Mg(2+)</name>
        <dbReference type="ChEBI" id="CHEBI:18420"/>
    </cofactor>
</comment>
<evidence type="ECO:0000256" key="1">
    <source>
        <dbReference type="ARBA" id="ARBA00001946"/>
    </source>
</evidence>
<reference evidence="9" key="1">
    <citation type="submission" date="2025-08" db="UniProtKB">
        <authorList>
            <consortium name="RefSeq"/>
        </authorList>
    </citation>
    <scope>IDENTIFICATION</scope>
    <source>
        <strain evidence="9">15112-1751.03</strain>
        <tissue evidence="9">Whole Adult</tissue>
    </source>
</reference>
<dbReference type="PANTHER" id="PTHR20889">
    <property type="entry name" value="PHOSPHATASE, ORPHAN 1, 2"/>
    <property type="match status" value="1"/>
</dbReference>
<feature type="binding site" evidence="7">
    <location>
        <position position="35"/>
    </location>
    <ligand>
        <name>Mg(2+)</name>
        <dbReference type="ChEBI" id="CHEBI:18420"/>
    </ligand>
</feature>
<evidence type="ECO:0000256" key="3">
    <source>
        <dbReference type="ARBA" id="ARBA00022723"/>
    </source>
</evidence>
<dbReference type="InterPro" id="IPR016965">
    <property type="entry name" value="Pase_PHOSPHO-typ"/>
</dbReference>
<dbReference type="SUPFAM" id="SSF56784">
    <property type="entry name" value="HAD-like"/>
    <property type="match status" value="1"/>
</dbReference>
<evidence type="ECO:0000256" key="2">
    <source>
        <dbReference type="ARBA" id="ARBA00008541"/>
    </source>
</evidence>
<evidence type="ECO:0000313" key="8">
    <source>
        <dbReference type="Proteomes" id="UP000515160"/>
    </source>
</evidence>
<dbReference type="AlphaFoldDB" id="A0A6P8WQ19"/>
<feature type="active site" description="Proton donor" evidence="6">
    <location>
        <position position="35"/>
    </location>
</feature>
<evidence type="ECO:0000256" key="4">
    <source>
        <dbReference type="ARBA" id="ARBA00022801"/>
    </source>
</evidence>
<dbReference type="Proteomes" id="UP000515160">
    <property type="component" value="Chromosome X"/>
</dbReference>
<dbReference type="GO" id="GO:0016791">
    <property type="term" value="F:phosphatase activity"/>
    <property type="evidence" value="ECO:0007669"/>
    <property type="project" value="InterPro"/>
</dbReference>
<dbReference type="NCBIfam" id="TIGR01489">
    <property type="entry name" value="DKMTPPase-SF"/>
    <property type="match status" value="1"/>
</dbReference>
<organism evidence="8 9">
    <name type="scientific">Drosophila albomicans</name>
    <name type="common">Fruit fly</name>
    <dbReference type="NCBI Taxonomy" id="7291"/>
    <lineage>
        <taxon>Eukaryota</taxon>
        <taxon>Metazoa</taxon>
        <taxon>Ecdysozoa</taxon>
        <taxon>Arthropoda</taxon>
        <taxon>Hexapoda</taxon>
        <taxon>Insecta</taxon>
        <taxon>Pterygota</taxon>
        <taxon>Neoptera</taxon>
        <taxon>Endopterygota</taxon>
        <taxon>Diptera</taxon>
        <taxon>Brachycera</taxon>
        <taxon>Muscomorpha</taxon>
        <taxon>Ephydroidea</taxon>
        <taxon>Drosophilidae</taxon>
        <taxon>Drosophila</taxon>
    </lineage>
</organism>
<accession>A0A6P8WQ19</accession>
<dbReference type="InterPro" id="IPR023214">
    <property type="entry name" value="HAD_sf"/>
</dbReference>
<feature type="binding site" evidence="7">
    <location>
        <position position="33"/>
    </location>
    <ligand>
        <name>Mg(2+)</name>
        <dbReference type="ChEBI" id="CHEBI:18420"/>
    </ligand>
</feature>
<dbReference type="Pfam" id="PF06888">
    <property type="entry name" value="Put_Phosphatase"/>
    <property type="match status" value="1"/>
</dbReference>
<feature type="active site" description="Nucleophile" evidence="6">
    <location>
        <position position="33"/>
    </location>
</feature>
<comment type="similarity">
    <text evidence="2">Belongs to the HAD-like hydrolase superfamily. PHOSPHO family.</text>
</comment>
<keyword evidence="3 7" id="KW-0479">Metal-binding</keyword>
<dbReference type="InterPro" id="IPR036412">
    <property type="entry name" value="HAD-like_sf"/>
</dbReference>
<dbReference type="OrthoDB" id="10267182at2759"/>
<dbReference type="NCBIfam" id="TIGR01488">
    <property type="entry name" value="HAD-SF-IB"/>
    <property type="match status" value="1"/>
</dbReference>